<evidence type="ECO:0000256" key="1">
    <source>
        <dbReference type="ARBA" id="ARBA00001946"/>
    </source>
</evidence>
<dbReference type="AlphaFoldDB" id="A0A226QK06"/>
<dbReference type="PROSITE" id="PS51462">
    <property type="entry name" value="NUDIX"/>
    <property type="match status" value="1"/>
</dbReference>
<dbReference type="PANTHER" id="PTHR47707:SF1">
    <property type="entry name" value="NUDIX HYDROLASE FAMILY PROTEIN"/>
    <property type="match status" value="1"/>
</dbReference>
<dbReference type="SUPFAM" id="SSF55811">
    <property type="entry name" value="Nudix"/>
    <property type="match status" value="1"/>
</dbReference>
<gene>
    <name evidence="14" type="ORF">B9L23_10605</name>
</gene>
<name>A0A226QK06_9BACL</name>
<comment type="caution">
    <text evidence="14">The sequence shown here is derived from an EMBL/GenBank/DDBJ whole genome shotgun (WGS) entry which is preliminary data.</text>
</comment>
<dbReference type="GO" id="GO:0008413">
    <property type="term" value="F:8-oxo-7,8-dihydroguanosine triphosphate pyrophosphatase activity"/>
    <property type="evidence" value="ECO:0007669"/>
    <property type="project" value="TreeGrafter"/>
</dbReference>
<dbReference type="RefSeq" id="WP_089097621.1">
    <property type="nucleotide sequence ID" value="NZ_NDYL01000002.1"/>
</dbReference>
<feature type="domain" description="Nudix hydrolase" evidence="13">
    <location>
        <begin position="1"/>
        <end position="133"/>
    </location>
</feature>
<evidence type="ECO:0000256" key="6">
    <source>
        <dbReference type="ARBA" id="ARBA00022763"/>
    </source>
</evidence>
<keyword evidence="4" id="KW-0235">DNA replication</keyword>
<dbReference type="CDD" id="cd04699">
    <property type="entry name" value="NUDIX_MutT_Nudt1"/>
    <property type="match status" value="1"/>
</dbReference>
<dbReference type="InterPro" id="IPR000086">
    <property type="entry name" value="NUDIX_hydrolase_dom"/>
</dbReference>
<dbReference type="GO" id="GO:0044716">
    <property type="term" value="F:8-oxo-GDP phosphatase activity"/>
    <property type="evidence" value="ECO:0007669"/>
    <property type="project" value="TreeGrafter"/>
</dbReference>
<comment type="catalytic activity">
    <reaction evidence="10">
        <text>8-oxo-dGTP + H2O = 8-oxo-dGMP + diphosphate + H(+)</text>
        <dbReference type="Rhea" id="RHEA:31575"/>
        <dbReference type="ChEBI" id="CHEBI:15377"/>
        <dbReference type="ChEBI" id="CHEBI:15378"/>
        <dbReference type="ChEBI" id="CHEBI:33019"/>
        <dbReference type="ChEBI" id="CHEBI:63224"/>
        <dbReference type="ChEBI" id="CHEBI:77896"/>
        <dbReference type="EC" id="3.6.1.55"/>
    </reaction>
</comment>
<dbReference type="EMBL" id="NDYL01000002">
    <property type="protein sequence ID" value="OXB91772.1"/>
    <property type="molecule type" value="Genomic_DNA"/>
</dbReference>
<evidence type="ECO:0000259" key="13">
    <source>
        <dbReference type="PROSITE" id="PS51462"/>
    </source>
</evidence>
<proteinExistence type="inferred from homology"/>
<evidence type="ECO:0000313" key="14">
    <source>
        <dbReference type="EMBL" id="OXB91772.1"/>
    </source>
</evidence>
<evidence type="ECO:0000256" key="2">
    <source>
        <dbReference type="ARBA" id="ARBA00005582"/>
    </source>
</evidence>
<dbReference type="PRINTS" id="PR00502">
    <property type="entry name" value="NUDIXFAMILY"/>
</dbReference>
<dbReference type="GO" id="GO:0035539">
    <property type="term" value="F:8-oxo-7,8-dihydrodeoxyguanosine triphosphate pyrophosphatase activity"/>
    <property type="evidence" value="ECO:0007669"/>
    <property type="project" value="UniProtKB-EC"/>
</dbReference>
<dbReference type="Pfam" id="PF00293">
    <property type="entry name" value="NUDIX"/>
    <property type="match status" value="1"/>
</dbReference>
<dbReference type="Proteomes" id="UP000198394">
    <property type="component" value="Unassembled WGS sequence"/>
</dbReference>
<evidence type="ECO:0000256" key="5">
    <source>
        <dbReference type="ARBA" id="ARBA00022723"/>
    </source>
</evidence>
<evidence type="ECO:0000256" key="9">
    <source>
        <dbReference type="ARBA" id="ARBA00023204"/>
    </source>
</evidence>
<keyword evidence="7 12" id="KW-0378">Hydrolase</keyword>
<dbReference type="InterPro" id="IPR020476">
    <property type="entry name" value="Nudix_hydrolase"/>
</dbReference>
<dbReference type="PROSITE" id="PS00893">
    <property type="entry name" value="NUDIX_BOX"/>
    <property type="match status" value="1"/>
</dbReference>
<keyword evidence="15" id="KW-1185">Reference proteome</keyword>
<comment type="similarity">
    <text evidence="2 12">Belongs to the Nudix hydrolase family.</text>
</comment>
<comment type="cofactor">
    <cofactor evidence="1">
        <name>Mg(2+)</name>
        <dbReference type="ChEBI" id="CHEBI:18420"/>
    </cofactor>
</comment>
<keyword evidence="3" id="KW-0515">Mutator protein</keyword>
<evidence type="ECO:0000256" key="7">
    <source>
        <dbReference type="ARBA" id="ARBA00022801"/>
    </source>
</evidence>
<dbReference type="GO" id="GO:0044715">
    <property type="term" value="F:8-oxo-dGDP phosphatase activity"/>
    <property type="evidence" value="ECO:0007669"/>
    <property type="project" value="TreeGrafter"/>
</dbReference>
<reference evidence="14 15" key="1">
    <citation type="submission" date="2017-04" db="EMBL/GenBank/DDBJ databases">
        <title>The genome sequence of Parageobacillus galactosidasius DSM 18751.</title>
        <authorList>
            <person name="Ramaloko W.T."/>
            <person name="Koen N."/>
            <person name="Polliack S."/>
            <person name="Aliyu H."/>
            <person name="Lebre P."/>
            <person name="Mohr T."/>
            <person name="Oswald F."/>
            <person name="Zwick M."/>
            <person name="Neumann A."/>
            <person name="Syldatk C."/>
            <person name="Cowan D."/>
            <person name="De Maayer P."/>
        </authorList>
    </citation>
    <scope>NUCLEOTIDE SEQUENCE [LARGE SCALE GENOMIC DNA]</scope>
    <source>
        <strain evidence="14 15">DSM 18751</strain>
    </source>
</reference>
<organism evidence="14 15">
    <name type="scientific">Parageobacillus galactosidasius</name>
    <dbReference type="NCBI Taxonomy" id="883812"/>
    <lineage>
        <taxon>Bacteria</taxon>
        <taxon>Bacillati</taxon>
        <taxon>Bacillota</taxon>
        <taxon>Bacilli</taxon>
        <taxon>Bacillales</taxon>
        <taxon>Anoxybacillaceae</taxon>
        <taxon>Parageobacillus</taxon>
    </lineage>
</organism>
<evidence type="ECO:0000313" key="15">
    <source>
        <dbReference type="Proteomes" id="UP000198394"/>
    </source>
</evidence>
<evidence type="ECO:0000256" key="11">
    <source>
        <dbReference type="ARBA" id="ARBA00038905"/>
    </source>
</evidence>
<keyword evidence="5" id="KW-0479">Metal-binding</keyword>
<dbReference type="GO" id="GO:0006260">
    <property type="term" value="P:DNA replication"/>
    <property type="evidence" value="ECO:0007669"/>
    <property type="project" value="UniProtKB-KW"/>
</dbReference>
<dbReference type="InterPro" id="IPR020084">
    <property type="entry name" value="NUDIX_hydrolase_CS"/>
</dbReference>
<dbReference type="EC" id="3.6.1.55" evidence="11"/>
<keyword evidence="9" id="KW-0234">DNA repair</keyword>
<dbReference type="Gene3D" id="3.90.79.10">
    <property type="entry name" value="Nucleoside Triphosphate Pyrophosphohydrolase"/>
    <property type="match status" value="1"/>
</dbReference>
<keyword evidence="6" id="KW-0227">DNA damage</keyword>
<evidence type="ECO:0000256" key="12">
    <source>
        <dbReference type="RuleBase" id="RU003476"/>
    </source>
</evidence>
<accession>A0A226QK06</accession>
<evidence type="ECO:0000256" key="10">
    <source>
        <dbReference type="ARBA" id="ARBA00035861"/>
    </source>
</evidence>
<dbReference type="InterPro" id="IPR015797">
    <property type="entry name" value="NUDIX_hydrolase-like_dom_sf"/>
</dbReference>
<dbReference type="GO" id="GO:0006281">
    <property type="term" value="P:DNA repair"/>
    <property type="evidence" value="ECO:0007669"/>
    <property type="project" value="UniProtKB-KW"/>
</dbReference>
<dbReference type="PANTHER" id="PTHR47707">
    <property type="entry name" value="8-OXO-DGTP DIPHOSPHATASE"/>
    <property type="match status" value="1"/>
</dbReference>
<keyword evidence="8" id="KW-0460">Magnesium</keyword>
<protein>
    <recommendedName>
        <fullName evidence="11">8-oxo-dGTP diphosphatase</fullName>
        <ecNumber evidence="11">3.6.1.55</ecNumber>
    </recommendedName>
</protein>
<dbReference type="GO" id="GO:0046872">
    <property type="term" value="F:metal ion binding"/>
    <property type="evidence" value="ECO:0007669"/>
    <property type="project" value="UniProtKB-KW"/>
</dbReference>
<dbReference type="InterPro" id="IPR047127">
    <property type="entry name" value="MutT-like"/>
</dbReference>
<evidence type="ECO:0000256" key="4">
    <source>
        <dbReference type="ARBA" id="ARBA00022705"/>
    </source>
</evidence>
<evidence type="ECO:0000256" key="3">
    <source>
        <dbReference type="ARBA" id="ARBA00022457"/>
    </source>
</evidence>
<evidence type="ECO:0000256" key="8">
    <source>
        <dbReference type="ARBA" id="ARBA00022842"/>
    </source>
</evidence>
<sequence>MTSLNEMVVVLKGFILHEGKVLIVQRANDDEVGGGTWELVGGQIHFGEDLEAALLREIQEEVGLDVTVERILYATTFQTHATRQVVILTYLCKSDHHEVVLSEEHIDYCWSIKERVRELLPPAILHDFERNDVFSLEEWV</sequence>